<dbReference type="KEGG" id="clw:CLAC_02770"/>
<protein>
    <recommendedName>
        <fullName evidence="5">Exonuclease</fullName>
    </recommendedName>
</protein>
<accession>A0A0K2GYH2</accession>
<dbReference type="InterPro" id="IPR038555">
    <property type="entry name" value="Zincin_1_sf"/>
</dbReference>
<dbReference type="AlphaFoldDB" id="A0A0K2GYH2"/>
<feature type="compositionally biased region" description="Basic residues" evidence="1">
    <location>
        <begin position="7"/>
        <end position="17"/>
    </location>
</feature>
<dbReference type="EMBL" id="CP006841">
    <property type="protein sequence ID" value="ALA66834.1"/>
    <property type="molecule type" value="Genomic_DNA"/>
</dbReference>
<dbReference type="CDD" id="cd12954">
    <property type="entry name" value="MMP_TTHA0227_like_1"/>
    <property type="match status" value="1"/>
</dbReference>
<evidence type="ECO:0000313" key="3">
    <source>
        <dbReference type="EMBL" id="ALA66834.1"/>
    </source>
</evidence>
<evidence type="ECO:0000256" key="1">
    <source>
        <dbReference type="SAM" id="MobiDB-lite"/>
    </source>
</evidence>
<name>A0A0K2GYH2_9CORY</name>
<keyword evidence="2" id="KW-0812">Transmembrane</keyword>
<feature type="transmembrane region" description="Helical" evidence="2">
    <location>
        <begin position="127"/>
        <end position="143"/>
    </location>
</feature>
<dbReference type="Proteomes" id="UP000058446">
    <property type="component" value="Chromosome"/>
</dbReference>
<organism evidence="3 4">
    <name type="scientific">Corynebacterium lactis RW2-5</name>
    <dbReference type="NCBI Taxonomy" id="1408189"/>
    <lineage>
        <taxon>Bacteria</taxon>
        <taxon>Bacillati</taxon>
        <taxon>Actinomycetota</taxon>
        <taxon>Actinomycetes</taxon>
        <taxon>Mycobacteriales</taxon>
        <taxon>Corynebacteriaceae</taxon>
        <taxon>Corynebacterium</taxon>
    </lineage>
</organism>
<keyword evidence="2" id="KW-1133">Transmembrane helix</keyword>
<evidence type="ECO:0000256" key="2">
    <source>
        <dbReference type="SAM" id="Phobius"/>
    </source>
</evidence>
<feature type="region of interest" description="Disordered" evidence="1">
    <location>
        <begin position="1"/>
        <end position="26"/>
    </location>
</feature>
<evidence type="ECO:0000313" key="4">
    <source>
        <dbReference type="Proteomes" id="UP000058446"/>
    </source>
</evidence>
<dbReference type="Gene3D" id="3.30.2010.20">
    <property type="match status" value="1"/>
</dbReference>
<keyword evidence="4" id="KW-1185">Reference proteome</keyword>
<gene>
    <name evidence="3" type="ORF">CLAC_02770</name>
</gene>
<dbReference type="RefSeq" id="WP_053411588.1">
    <property type="nucleotide sequence ID" value="NZ_CP006841.1"/>
</dbReference>
<dbReference type="SUPFAM" id="SSF55486">
    <property type="entry name" value="Metalloproteases ('zincins'), catalytic domain"/>
    <property type="match status" value="1"/>
</dbReference>
<sequence length="157" mass="17795">MNVNHSGIRRSIRRGRGPRGPLLPPEVPRWKSRSESFDQAVIDAYSPLDQRWSRELSHLDIAIDTIPRMQLSPGMYLPEEIVADGAVPLGRLIPAGIDRAGNPTRPCVVVFRRPIERRVGDRRELDLLLRHVLTLLVAVYLGIEPLDVDSDFDEDFL</sequence>
<dbReference type="OrthoDB" id="4966605at2"/>
<proteinExistence type="predicted"/>
<dbReference type="STRING" id="1408189.CLAC_02770"/>
<evidence type="ECO:0008006" key="5">
    <source>
        <dbReference type="Google" id="ProtNLM"/>
    </source>
</evidence>
<dbReference type="PATRIC" id="fig|1408189.4.peg.552"/>
<keyword evidence="2" id="KW-0472">Membrane</keyword>
<reference evidence="3 4" key="1">
    <citation type="submission" date="2013-10" db="EMBL/GenBank/DDBJ databases">
        <title>Complete genome sequence of Corynebacterium lactis DSM 45799(T), isolated from raw cow milk.</title>
        <authorList>
            <person name="Ruckert C."/>
            <person name="Albersmeier A."/>
            <person name="Lipski A."/>
            <person name="Kalinowski J."/>
        </authorList>
    </citation>
    <scope>NUCLEOTIDE SEQUENCE [LARGE SCALE GENOMIC DNA]</scope>
    <source>
        <strain evidence="3 4">RW2-5</strain>
    </source>
</reference>